<evidence type="ECO:0000259" key="1">
    <source>
        <dbReference type="Pfam" id="PF13274"/>
    </source>
</evidence>
<accession>H8FTX0</accession>
<dbReference type="Pfam" id="PF13274">
    <property type="entry name" value="SocA_Panacea"/>
    <property type="match status" value="1"/>
</dbReference>
<dbReference type="InterPro" id="IPR025272">
    <property type="entry name" value="SocA_Panacea"/>
</dbReference>
<gene>
    <name evidence="2" type="ORF">PHAMO_290115</name>
</gene>
<dbReference type="Proteomes" id="UP000004169">
    <property type="component" value="Unassembled WGS sequence"/>
</dbReference>
<name>H8FTX0_MAGML</name>
<protein>
    <submittedName>
        <fullName evidence="2">Phage-associated protein</fullName>
    </submittedName>
</protein>
<reference evidence="2 3" key="1">
    <citation type="journal article" date="2012" name="J. Bacteriol.">
        <title>Draft Genome Sequence of the Purple Photosynthetic Bacterium Phaeospirillum molischianum DSM120, a Particularly Versatile Bacterium.</title>
        <authorList>
            <person name="Duquesne K."/>
            <person name="Prima V."/>
            <person name="Ji B."/>
            <person name="Rouy Z."/>
            <person name="Medigue C."/>
            <person name="Talla E."/>
            <person name="Sturgis J.N."/>
        </authorList>
    </citation>
    <scope>NUCLEOTIDE SEQUENCE [LARGE SCALE GENOMIC DNA]</scope>
    <source>
        <strain evidence="3">DSM120</strain>
    </source>
</reference>
<dbReference type="EMBL" id="CAHP01000022">
    <property type="protein sequence ID" value="CCG41827.1"/>
    <property type="molecule type" value="Genomic_DNA"/>
</dbReference>
<dbReference type="STRING" id="1150626.PHAMO_290115"/>
<proteinExistence type="predicted"/>
<comment type="caution">
    <text evidence="2">The sequence shown here is derived from an EMBL/GenBank/DDBJ whole genome shotgun (WGS) entry which is preliminary data.</text>
</comment>
<evidence type="ECO:0000313" key="3">
    <source>
        <dbReference type="Proteomes" id="UP000004169"/>
    </source>
</evidence>
<sequence length="144" mass="16252">MADVRDVAAFILRQCGEMTAMKLQKLVYYAQVWSLVWDERPLFPQRIEAWANGPVCPDLYRLHQGLFRVGPHEIPGNPDEIDGDGQDTIRGVLNFYSDKSAQWLSDLSHQEAPWRDSRAGLADGDRGSREITHAAMAEYYGGLS</sequence>
<feature type="domain" description="Antitoxin SocA-like Panacea" evidence="1">
    <location>
        <begin position="23"/>
        <end position="114"/>
    </location>
</feature>
<keyword evidence="3" id="KW-1185">Reference proteome</keyword>
<dbReference type="OrthoDB" id="9799173at2"/>
<dbReference type="AlphaFoldDB" id="H8FTX0"/>
<organism evidence="2 3">
    <name type="scientific">Magnetospirillum molischianum DSM 120</name>
    <dbReference type="NCBI Taxonomy" id="1150626"/>
    <lineage>
        <taxon>Bacteria</taxon>
        <taxon>Pseudomonadati</taxon>
        <taxon>Pseudomonadota</taxon>
        <taxon>Alphaproteobacteria</taxon>
        <taxon>Rhodospirillales</taxon>
        <taxon>Rhodospirillaceae</taxon>
        <taxon>Magnetospirillum</taxon>
    </lineage>
</organism>
<evidence type="ECO:0000313" key="2">
    <source>
        <dbReference type="EMBL" id="CCG41827.1"/>
    </source>
</evidence>
<dbReference type="eggNOG" id="COG3600">
    <property type="taxonomic scope" value="Bacteria"/>
</dbReference>
<dbReference type="RefSeq" id="WP_002729250.1">
    <property type="nucleotide sequence ID" value="NZ_CAHP01000022.1"/>
</dbReference>